<dbReference type="PROSITE" id="PS50887">
    <property type="entry name" value="GGDEF"/>
    <property type="match status" value="1"/>
</dbReference>
<dbReference type="SMART" id="SM00267">
    <property type="entry name" value="GGDEF"/>
    <property type="match status" value="1"/>
</dbReference>
<dbReference type="Gene3D" id="3.30.450.20">
    <property type="entry name" value="PAS domain"/>
    <property type="match status" value="1"/>
</dbReference>
<dbReference type="NCBIfam" id="TIGR00254">
    <property type="entry name" value="GGDEF"/>
    <property type="match status" value="1"/>
</dbReference>
<dbReference type="InterPro" id="IPR029016">
    <property type="entry name" value="GAF-like_dom_sf"/>
</dbReference>
<evidence type="ECO:0000259" key="2">
    <source>
        <dbReference type="PROSITE" id="PS50887"/>
    </source>
</evidence>
<dbReference type="InterPro" id="IPR000700">
    <property type="entry name" value="PAS-assoc_C"/>
</dbReference>
<dbReference type="CDD" id="cd01949">
    <property type="entry name" value="GGDEF"/>
    <property type="match status" value="1"/>
</dbReference>
<organism evidence="3 4">
    <name type="scientific">Pararhodospirillum oryzae</name>
    <dbReference type="NCBI Taxonomy" id="478448"/>
    <lineage>
        <taxon>Bacteria</taxon>
        <taxon>Pseudomonadati</taxon>
        <taxon>Pseudomonadota</taxon>
        <taxon>Alphaproteobacteria</taxon>
        <taxon>Rhodospirillales</taxon>
        <taxon>Rhodospirillaceae</taxon>
        <taxon>Pararhodospirillum</taxon>
    </lineage>
</organism>
<accession>A0A512H6A9</accession>
<dbReference type="Proteomes" id="UP000321567">
    <property type="component" value="Unassembled WGS sequence"/>
</dbReference>
<evidence type="ECO:0000313" key="4">
    <source>
        <dbReference type="Proteomes" id="UP000321567"/>
    </source>
</evidence>
<dbReference type="GO" id="GO:0003824">
    <property type="term" value="F:catalytic activity"/>
    <property type="evidence" value="ECO:0007669"/>
    <property type="project" value="UniProtKB-ARBA"/>
</dbReference>
<dbReference type="Gene3D" id="3.30.450.40">
    <property type="match status" value="1"/>
</dbReference>
<dbReference type="AlphaFoldDB" id="A0A512H6A9"/>
<feature type="domain" description="PAC" evidence="1">
    <location>
        <begin position="198"/>
        <end position="250"/>
    </location>
</feature>
<gene>
    <name evidence="3" type="ORF">ROR02_11140</name>
</gene>
<sequence>MSTNAGIGPNDASAIDAARGEGSTIQQATVLAYPGPAALLDEHGKIVACNRRGEVLRLLFSPEAESGLQAVVRAVLHNGAPAVKSAEVRGRGPTRCIDLTLLPTADGSRVAVLGRDTTLELNLRTALADSRQRYKEFVDLSSDFAWETGRDHQFVFVSPVGALGYEARELVGSDPAALLDLREPEGMVRVFRTTARVRGVEVWARRKDGAQACLMVSATPVLGPEGDWAGARGVCQDVTEQREREKALSRARNRERILTYVVRTFRDEMDPANMLNVAAEALVRGLGTEACHIFRAGSDNGTPSTPFVLRGSFGTGGGADLARSVVENADASGLPQEIDGTDWTILVAAARYRRQVNGAVVLWRRKGPWTDDDRLLIMDIASQIGIANEQIGQHERIMTMSRTDSLTGLLNRRAFFEDIERRHRRLERSPQPASLLYVDLDNFKRVNDAHGHLRGDEALLTTKDILVRHTRSVDMIARLGGDEFAVWLEGADEDAACGKAREFLGAAEALRGFNGDEAHPLTMSIGVAVYDPARPEDLEAFTARADAAMYAAKHGGKDHYRVAPPPGQDRT</sequence>
<dbReference type="PROSITE" id="PS50113">
    <property type="entry name" value="PAC"/>
    <property type="match status" value="1"/>
</dbReference>
<dbReference type="SUPFAM" id="SSF55073">
    <property type="entry name" value="Nucleotide cyclase"/>
    <property type="match status" value="1"/>
</dbReference>
<dbReference type="InterPro" id="IPR052155">
    <property type="entry name" value="Biofilm_reg_signaling"/>
</dbReference>
<name>A0A512H6A9_9PROT</name>
<dbReference type="SUPFAM" id="SSF55781">
    <property type="entry name" value="GAF domain-like"/>
    <property type="match status" value="1"/>
</dbReference>
<dbReference type="InterPro" id="IPR035965">
    <property type="entry name" value="PAS-like_dom_sf"/>
</dbReference>
<dbReference type="NCBIfam" id="TIGR00229">
    <property type="entry name" value="sensory_box"/>
    <property type="match status" value="1"/>
</dbReference>
<proteinExistence type="predicted"/>
<keyword evidence="4" id="KW-1185">Reference proteome</keyword>
<evidence type="ECO:0000259" key="1">
    <source>
        <dbReference type="PROSITE" id="PS50113"/>
    </source>
</evidence>
<reference evidence="3 4" key="1">
    <citation type="submission" date="2019-07" db="EMBL/GenBank/DDBJ databases">
        <title>Whole genome shotgun sequence of Rhodospirillum oryzae NBRC 107573.</title>
        <authorList>
            <person name="Hosoyama A."/>
            <person name="Uohara A."/>
            <person name="Ohji S."/>
            <person name="Ichikawa N."/>
        </authorList>
    </citation>
    <scope>NUCLEOTIDE SEQUENCE [LARGE SCALE GENOMIC DNA]</scope>
    <source>
        <strain evidence="3 4">NBRC 107573</strain>
    </source>
</reference>
<feature type="domain" description="GGDEF" evidence="2">
    <location>
        <begin position="431"/>
        <end position="565"/>
    </location>
</feature>
<protein>
    <submittedName>
        <fullName evidence="3">Diguanylate cyclase</fullName>
    </submittedName>
</protein>
<dbReference type="Gene3D" id="3.30.70.270">
    <property type="match status" value="1"/>
</dbReference>
<dbReference type="SUPFAM" id="SSF55785">
    <property type="entry name" value="PYP-like sensor domain (PAS domain)"/>
    <property type="match status" value="1"/>
</dbReference>
<dbReference type="Pfam" id="PF08448">
    <property type="entry name" value="PAS_4"/>
    <property type="match status" value="1"/>
</dbReference>
<dbReference type="CDD" id="cd00130">
    <property type="entry name" value="PAS"/>
    <property type="match status" value="1"/>
</dbReference>
<dbReference type="PANTHER" id="PTHR44757">
    <property type="entry name" value="DIGUANYLATE CYCLASE DGCP"/>
    <property type="match status" value="1"/>
</dbReference>
<evidence type="ECO:0000313" key="3">
    <source>
        <dbReference type="EMBL" id="GEO80983.1"/>
    </source>
</evidence>
<dbReference type="InterPro" id="IPR029787">
    <property type="entry name" value="Nucleotide_cyclase"/>
</dbReference>
<dbReference type="PANTHER" id="PTHR44757:SF2">
    <property type="entry name" value="BIOFILM ARCHITECTURE MAINTENANCE PROTEIN MBAA"/>
    <property type="match status" value="1"/>
</dbReference>
<comment type="caution">
    <text evidence="3">The sequence shown here is derived from an EMBL/GenBank/DDBJ whole genome shotgun (WGS) entry which is preliminary data.</text>
</comment>
<dbReference type="Pfam" id="PF00990">
    <property type="entry name" value="GGDEF"/>
    <property type="match status" value="1"/>
</dbReference>
<dbReference type="InterPro" id="IPR000014">
    <property type="entry name" value="PAS"/>
</dbReference>
<dbReference type="InterPro" id="IPR000160">
    <property type="entry name" value="GGDEF_dom"/>
</dbReference>
<dbReference type="InterPro" id="IPR043128">
    <property type="entry name" value="Rev_trsase/Diguanyl_cyclase"/>
</dbReference>
<dbReference type="RefSeq" id="WP_170244983.1">
    <property type="nucleotide sequence ID" value="NZ_BJZO01000023.1"/>
</dbReference>
<dbReference type="InterPro" id="IPR013656">
    <property type="entry name" value="PAS_4"/>
</dbReference>
<dbReference type="EMBL" id="BJZO01000023">
    <property type="protein sequence ID" value="GEO80983.1"/>
    <property type="molecule type" value="Genomic_DNA"/>
</dbReference>
<dbReference type="FunFam" id="3.30.70.270:FF:000001">
    <property type="entry name" value="Diguanylate cyclase domain protein"/>
    <property type="match status" value="1"/>
</dbReference>